<keyword evidence="2" id="KW-1185">Reference proteome</keyword>
<evidence type="ECO:0000313" key="2">
    <source>
        <dbReference type="Proteomes" id="UP000183832"/>
    </source>
</evidence>
<organism evidence="1 2">
    <name type="scientific">Clunio marinus</name>
    <dbReference type="NCBI Taxonomy" id="568069"/>
    <lineage>
        <taxon>Eukaryota</taxon>
        <taxon>Metazoa</taxon>
        <taxon>Ecdysozoa</taxon>
        <taxon>Arthropoda</taxon>
        <taxon>Hexapoda</taxon>
        <taxon>Insecta</taxon>
        <taxon>Pterygota</taxon>
        <taxon>Neoptera</taxon>
        <taxon>Endopterygota</taxon>
        <taxon>Diptera</taxon>
        <taxon>Nematocera</taxon>
        <taxon>Chironomoidea</taxon>
        <taxon>Chironomidae</taxon>
        <taxon>Clunio</taxon>
    </lineage>
</organism>
<dbReference type="OrthoDB" id="8197165at2759"/>
<evidence type="ECO:0000313" key="1">
    <source>
        <dbReference type="EMBL" id="CRL03028.1"/>
    </source>
</evidence>
<protein>
    <submittedName>
        <fullName evidence="1">CLUMA_CG016656, isoform A</fullName>
    </submittedName>
</protein>
<reference evidence="1 2" key="1">
    <citation type="submission" date="2015-04" db="EMBL/GenBank/DDBJ databases">
        <authorList>
            <person name="Syromyatnikov M.Y."/>
            <person name="Popov V.N."/>
        </authorList>
    </citation>
    <scope>NUCLEOTIDE SEQUENCE [LARGE SCALE GENOMIC DNA]</scope>
</reference>
<name>A0A1J1ITW4_9DIPT</name>
<gene>
    <name evidence="1" type="ORF">CLUMA_CG016656</name>
</gene>
<dbReference type="AlphaFoldDB" id="A0A1J1ITW4"/>
<accession>A0A1J1ITW4</accession>
<proteinExistence type="predicted"/>
<sequence>MDQNHQKMTAEEALQLIIDANLTVNQYLKICAKIKLCCGLILPSYADVSKEKKKCHPEGILVTSQKAEVPVNELVKHTARRIFAKEQKDLNIEIKNDITKQMEMTEPLTVVLSDGNAISISMHC</sequence>
<dbReference type="Proteomes" id="UP000183832">
    <property type="component" value="Unassembled WGS sequence"/>
</dbReference>
<dbReference type="EMBL" id="CVRI01000059">
    <property type="protein sequence ID" value="CRL03028.1"/>
    <property type="molecule type" value="Genomic_DNA"/>
</dbReference>